<dbReference type="Pfam" id="PF15477">
    <property type="entry name" value="SMAP"/>
    <property type="match status" value="1"/>
</dbReference>
<gene>
    <name evidence="3" type="ORF">PECUL_23A044634</name>
</gene>
<dbReference type="AlphaFoldDB" id="A0AAD1SS00"/>
<feature type="region of interest" description="Disordered" evidence="1">
    <location>
        <begin position="420"/>
        <end position="473"/>
    </location>
</feature>
<feature type="compositionally biased region" description="Polar residues" evidence="1">
    <location>
        <begin position="98"/>
        <end position="110"/>
    </location>
</feature>
<feature type="compositionally biased region" description="Basic residues" evidence="1">
    <location>
        <begin position="437"/>
        <end position="446"/>
    </location>
</feature>
<dbReference type="Proteomes" id="UP001295444">
    <property type="component" value="Chromosome 07"/>
</dbReference>
<reference evidence="3" key="1">
    <citation type="submission" date="2022-03" db="EMBL/GenBank/DDBJ databases">
        <authorList>
            <person name="Alioto T."/>
            <person name="Alioto T."/>
            <person name="Gomez Garrido J."/>
        </authorList>
    </citation>
    <scope>NUCLEOTIDE SEQUENCE</scope>
</reference>
<protein>
    <recommendedName>
        <fullName evidence="2">Small acidic protein-like domain-containing protein</fullName>
    </recommendedName>
</protein>
<feature type="region of interest" description="Disordered" evidence="1">
    <location>
        <begin position="29"/>
        <end position="56"/>
    </location>
</feature>
<dbReference type="PANTHER" id="PTHR22426">
    <property type="entry name" value="ARGININE_SERINE-RICH COILED-COIL PROTEIN 2"/>
    <property type="match status" value="1"/>
</dbReference>
<feature type="compositionally biased region" description="Polar residues" evidence="1">
    <location>
        <begin position="306"/>
        <end position="316"/>
    </location>
</feature>
<dbReference type="PANTHER" id="PTHR22426:SF1">
    <property type="entry name" value="LYSINE-RICH NUCLEOLAR PROTEIN 1"/>
    <property type="match status" value="1"/>
</dbReference>
<evidence type="ECO:0000313" key="3">
    <source>
        <dbReference type="EMBL" id="CAH2307081.1"/>
    </source>
</evidence>
<keyword evidence="4" id="KW-1185">Reference proteome</keyword>
<sequence>MAVNPVATKKRKKNIVTEEPDDCLPVQIVPKKKKKKIPDDGSVTHEAESSQKGKKNIVAKVKQPQAKNKKKKNVVEEIIDKNEILTKNKKKKPVAENTDVSSPVSENNRIVPQKKNKTKMVVEEHVVPSLESETNKICPKKKKENKIMAEEQIISPLVTIENESIVKKKKRKIISEEIVVLPETSDIVPKKKKKKMMSKERAVSPLVLETNEIVTKKKKKKTTSKECTVSSLVLETNEIVTKKKKKKMTSDECAVSSLVSEMNEIFTKKKKKILAEEANHSSREAKHVAMKKTDALNDPEQGATEMKSTSKMTDNNVIKKKLKKDSKSNQNNDLIRSEVAVNMPGLKKKNISGGIELSEVPVIQPNTDMSGSTKKKKKKKTKGDSLLTEDIVAIDECVNVAHATDNVLCHEDNHVSVSGTSSTALTQVTDDSEPRKRSQKRKRKHSISGDLESLEKNKDVEADCDPTGLCRDDENLNGVRALSEISSFEKKKRLKDKKKVKSQSGHDDPSNAMSDNEEDKDTKKKKKKKDKPKKREINEQETHDNLEEKVQIGENGKRPARATKQEETNQDVVLVAVKEGNCDEIEIDTARRKALQEEIDRESGNTKAAKLGQWNTASFQSSDQQAKFLRLLGAFKKGNQVAFTPPSNSEKANMALGKEEEKVLERNLEAEFDKALSWKRNSGIGLGFQPVQNKNVYIDKSASRSVKFE</sequence>
<feature type="compositionally biased region" description="Basic and acidic residues" evidence="1">
    <location>
        <begin position="533"/>
        <end position="567"/>
    </location>
</feature>
<organism evidence="3 4">
    <name type="scientific">Pelobates cultripes</name>
    <name type="common">Western spadefoot toad</name>
    <dbReference type="NCBI Taxonomy" id="61616"/>
    <lineage>
        <taxon>Eukaryota</taxon>
        <taxon>Metazoa</taxon>
        <taxon>Chordata</taxon>
        <taxon>Craniata</taxon>
        <taxon>Vertebrata</taxon>
        <taxon>Euteleostomi</taxon>
        <taxon>Amphibia</taxon>
        <taxon>Batrachia</taxon>
        <taxon>Anura</taxon>
        <taxon>Pelobatoidea</taxon>
        <taxon>Pelobatidae</taxon>
        <taxon>Pelobates</taxon>
    </lineage>
</organism>
<evidence type="ECO:0000259" key="2">
    <source>
        <dbReference type="Pfam" id="PF15477"/>
    </source>
</evidence>
<feature type="domain" description="Small acidic protein-like" evidence="2">
    <location>
        <begin position="614"/>
        <end position="687"/>
    </location>
</feature>
<name>A0AAD1SS00_PELCU</name>
<evidence type="ECO:0000313" key="4">
    <source>
        <dbReference type="Proteomes" id="UP001295444"/>
    </source>
</evidence>
<feature type="compositionally biased region" description="Basic residues" evidence="1">
    <location>
        <begin position="490"/>
        <end position="501"/>
    </location>
</feature>
<feature type="region of interest" description="Disordered" evidence="1">
    <location>
        <begin position="277"/>
        <end position="384"/>
    </location>
</feature>
<proteinExistence type="predicted"/>
<feature type="region of interest" description="Disordered" evidence="1">
    <location>
        <begin position="88"/>
        <end position="120"/>
    </location>
</feature>
<accession>A0AAD1SS00</accession>
<feature type="region of interest" description="Disordered" evidence="1">
    <location>
        <begin position="490"/>
        <end position="570"/>
    </location>
</feature>
<dbReference type="InterPro" id="IPR028124">
    <property type="entry name" value="SMAP_dom"/>
</dbReference>
<feature type="compositionally biased region" description="Basic and acidic residues" evidence="1">
    <location>
        <begin position="37"/>
        <end position="51"/>
    </location>
</feature>
<feature type="compositionally biased region" description="Polar residues" evidence="1">
    <location>
        <begin position="420"/>
        <end position="429"/>
    </location>
</feature>
<feature type="compositionally biased region" description="Basic and acidic residues" evidence="1">
    <location>
        <begin position="277"/>
        <end position="295"/>
    </location>
</feature>
<dbReference type="EMBL" id="OW240918">
    <property type="protein sequence ID" value="CAH2307081.1"/>
    <property type="molecule type" value="Genomic_DNA"/>
</dbReference>
<evidence type="ECO:0000256" key="1">
    <source>
        <dbReference type="SAM" id="MobiDB-lite"/>
    </source>
</evidence>
<feature type="compositionally biased region" description="Basic residues" evidence="1">
    <location>
        <begin position="523"/>
        <end position="532"/>
    </location>
</feature>